<dbReference type="EMBL" id="BMRB01000001">
    <property type="protein sequence ID" value="GGS25611.1"/>
    <property type="molecule type" value="Genomic_DNA"/>
</dbReference>
<evidence type="ECO:0000313" key="2">
    <source>
        <dbReference type="Proteomes" id="UP000660680"/>
    </source>
</evidence>
<proteinExistence type="predicted"/>
<dbReference type="AlphaFoldDB" id="A0A918GCA5"/>
<gene>
    <name evidence="1" type="ORF">GCM10010171_18690</name>
</gene>
<sequence>MIPLMVSFGVLSIVFAIAHLMRYSRAMADDVPRPVPKPAPHRCRWCGFSDEIRFSDELEFPPSLVRPYVTA</sequence>
<dbReference type="Proteomes" id="UP000660680">
    <property type="component" value="Unassembled WGS sequence"/>
</dbReference>
<organism evidence="1 2">
    <name type="scientific">Actinokineospora fastidiosa</name>
    <dbReference type="NCBI Taxonomy" id="1816"/>
    <lineage>
        <taxon>Bacteria</taxon>
        <taxon>Bacillati</taxon>
        <taxon>Actinomycetota</taxon>
        <taxon>Actinomycetes</taxon>
        <taxon>Pseudonocardiales</taxon>
        <taxon>Pseudonocardiaceae</taxon>
        <taxon>Actinokineospora</taxon>
    </lineage>
</organism>
<evidence type="ECO:0000313" key="1">
    <source>
        <dbReference type="EMBL" id="GGS25611.1"/>
    </source>
</evidence>
<name>A0A918GCA5_9PSEU</name>
<keyword evidence="2" id="KW-1185">Reference proteome</keyword>
<reference evidence="1" key="1">
    <citation type="journal article" date="2014" name="Int. J. Syst. Evol. Microbiol.">
        <title>Complete genome sequence of Corynebacterium casei LMG S-19264T (=DSM 44701T), isolated from a smear-ripened cheese.</title>
        <authorList>
            <consortium name="US DOE Joint Genome Institute (JGI-PGF)"/>
            <person name="Walter F."/>
            <person name="Albersmeier A."/>
            <person name="Kalinowski J."/>
            <person name="Ruckert C."/>
        </authorList>
    </citation>
    <scope>NUCLEOTIDE SEQUENCE</scope>
    <source>
        <strain evidence="1">JCM 3276</strain>
    </source>
</reference>
<dbReference type="RefSeq" id="WP_189209805.1">
    <property type="nucleotide sequence ID" value="NZ_BMRB01000001.1"/>
</dbReference>
<reference evidence="1" key="2">
    <citation type="submission" date="2020-09" db="EMBL/GenBank/DDBJ databases">
        <authorList>
            <person name="Sun Q."/>
            <person name="Ohkuma M."/>
        </authorList>
    </citation>
    <scope>NUCLEOTIDE SEQUENCE</scope>
    <source>
        <strain evidence="1">JCM 3276</strain>
    </source>
</reference>
<protein>
    <submittedName>
        <fullName evidence="1">Uncharacterized protein</fullName>
    </submittedName>
</protein>
<comment type="caution">
    <text evidence="1">The sequence shown here is derived from an EMBL/GenBank/DDBJ whole genome shotgun (WGS) entry which is preliminary data.</text>
</comment>
<accession>A0A918GCA5</accession>